<dbReference type="STRING" id="1513896.SAMN05660841_01262"/>
<organism evidence="1 2">
    <name type="scientific">Sphingobacterium nematocida</name>
    <dbReference type="NCBI Taxonomy" id="1513896"/>
    <lineage>
        <taxon>Bacteria</taxon>
        <taxon>Pseudomonadati</taxon>
        <taxon>Bacteroidota</taxon>
        <taxon>Sphingobacteriia</taxon>
        <taxon>Sphingobacteriales</taxon>
        <taxon>Sphingobacteriaceae</taxon>
        <taxon>Sphingobacterium</taxon>
    </lineage>
</organism>
<sequence>MAILKGGINGPFSGKVGSVVGYELNGQAIIRGLPNVIKRPPSPLALINRNRMKAVSKFLSPIVPIINFGYKKIAPPGSRIGTFQAAQSYLFKQAIDYDQDTVPYINPEKALIFRGDLDMPIVTSLNRHQGKLTITWEAEPYQYDRHYNVLLMAYDIENEASLYEGRATMSAGQLEWELPEHFEKINQLHVYMGLHDLFTGEMSDSVYAGCV</sequence>
<dbReference type="EMBL" id="FUZF01000003">
    <property type="protein sequence ID" value="SKB56403.1"/>
    <property type="molecule type" value="Genomic_DNA"/>
</dbReference>
<dbReference type="Pfam" id="PF19781">
    <property type="entry name" value="DUF6266"/>
    <property type="match status" value="1"/>
</dbReference>
<dbReference type="RefSeq" id="WP_079642221.1">
    <property type="nucleotide sequence ID" value="NZ_FUZF01000003.1"/>
</dbReference>
<reference evidence="2" key="1">
    <citation type="submission" date="2017-02" db="EMBL/GenBank/DDBJ databases">
        <authorList>
            <person name="Varghese N."/>
            <person name="Submissions S."/>
        </authorList>
    </citation>
    <scope>NUCLEOTIDE SEQUENCE [LARGE SCALE GENOMIC DNA]</scope>
    <source>
        <strain evidence="2">DSM 24091</strain>
    </source>
</reference>
<dbReference type="AlphaFoldDB" id="A0A1T5CAL2"/>
<dbReference type="Proteomes" id="UP000190150">
    <property type="component" value="Unassembled WGS sequence"/>
</dbReference>
<accession>A0A1T5CAL2</accession>
<gene>
    <name evidence="1" type="ORF">SAMN05660841_01262</name>
</gene>
<keyword evidence="2" id="KW-1185">Reference proteome</keyword>
<name>A0A1T5CAL2_9SPHI</name>
<evidence type="ECO:0000313" key="1">
    <source>
        <dbReference type="EMBL" id="SKB56403.1"/>
    </source>
</evidence>
<evidence type="ECO:0000313" key="2">
    <source>
        <dbReference type="Proteomes" id="UP000190150"/>
    </source>
</evidence>
<dbReference type="OrthoDB" id="648163at2"/>
<protein>
    <submittedName>
        <fullName evidence="1">Uncharacterized protein</fullName>
    </submittedName>
</protein>
<proteinExistence type="predicted"/>
<dbReference type="InterPro" id="IPR046233">
    <property type="entry name" value="DUF6266"/>
</dbReference>